<dbReference type="Proteomes" id="UP001055712">
    <property type="component" value="Unassembled WGS sequence"/>
</dbReference>
<dbReference type="SMART" id="SM00450">
    <property type="entry name" value="RHOD"/>
    <property type="match status" value="1"/>
</dbReference>
<evidence type="ECO:0000313" key="3">
    <source>
        <dbReference type="EMBL" id="KAI3435814.1"/>
    </source>
</evidence>
<dbReference type="InterPro" id="IPR043186">
    <property type="entry name" value="Str14"/>
</dbReference>
<dbReference type="Pfam" id="PF00581">
    <property type="entry name" value="Rhodanese"/>
    <property type="match status" value="1"/>
</dbReference>
<evidence type="ECO:0000259" key="2">
    <source>
        <dbReference type="PROSITE" id="PS50206"/>
    </source>
</evidence>
<dbReference type="SUPFAM" id="SSF52821">
    <property type="entry name" value="Rhodanese/Cell cycle control phosphatase"/>
    <property type="match status" value="1"/>
</dbReference>
<comment type="caution">
    <text evidence="3">The sequence shown here is derived from an EMBL/GenBank/DDBJ whole genome shotgun (WGS) entry which is preliminary data.</text>
</comment>
<dbReference type="PANTHER" id="PTHR44920">
    <property type="entry name" value="RHODANESE-LIKE DOMAIN-CONTAINING PROTEIN 14, CHLOROPLASTIC-RELATED"/>
    <property type="match status" value="1"/>
</dbReference>
<dbReference type="AlphaFoldDB" id="A0A9D4TVE7"/>
<sequence>MQALSRAPAGPAFTGGSAGGAAQRRRGAAVVRLFPKSKTDDSAGIGFKFDGAMQRWVRDDRFIGKSLTTVTPLSGTPYVVWPLMHTYLTQKGLKQVDEEEALALQRKGHVIVDVRLASDFKIEHIEGAINVPMFRETAGTSGWDRVKRVVMAGLVMKATERDPDFMDNFQKAVGNKRKPVIIACAVGGTLDTIVRVASTGKSCKDPDRSFGRETRSLKACYELLNAGYSNVVHLKGGLSQWRYDGYPTAGTGVRN</sequence>
<protein>
    <recommendedName>
        <fullName evidence="2">Rhodanese domain-containing protein</fullName>
    </recommendedName>
</protein>
<keyword evidence="4" id="KW-1185">Reference proteome</keyword>
<feature type="domain" description="Rhodanese" evidence="2">
    <location>
        <begin position="105"/>
        <end position="250"/>
    </location>
</feature>
<dbReference type="Gene3D" id="3.40.250.10">
    <property type="entry name" value="Rhodanese-like domain"/>
    <property type="match status" value="1"/>
</dbReference>
<evidence type="ECO:0000313" key="4">
    <source>
        <dbReference type="Proteomes" id="UP001055712"/>
    </source>
</evidence>
<reference evidence="3" key="2">
    <citation type="submission" date="2020-11" db="EMBL/GenBank/DDBJ databases">
        <authorList>
            <person name="Cecchin M."/>
            <person name="Marcolungo L."/>
            <person name="Rossato M."/>
            <person name="Girolomoni L."/>
            <person name="Cosentino E."/>
            <person name="Cuine S."/>
            <person name="Li-Beisson Y."/>
            <person name="Delledonne M."/>
            <person name="Ballottari M."/>
        </authorList>
    </citation>
    <scope>NUCLEOTIDE SEQUENCE</scope>
    <source>
        <strain evidence="3">211/11P</strain>
        <tissue evidence="3">Whole cell</tissue>
    </source>
</reference>
<dbReference type="EMBL" id="SIDB01000002">
    <property type="protein sequence ID" value="KAI3435814.1"/>
    <property type="molecule type" value="Genomic_DNA"/>
</dbReference>
<proteinExistence type="predicted"/>
<dbReference type="PROSITE" id="PS50206">
    <property type="entry name" value="RHODANESE_3"/>
    <property type="match status" value="1"/>
</dbReference>
<gene>
    <name evidence="3" type="ORF">D9Q98_001872</name>
</gene>
<dbReference type="GO" id="GO:0009507">
    <property type="term" value="C:chloroplast"/>
    <property type="evidence" value="ECO:0007669"/>
    <property type="project" value="TreeGrafter"/>
</dbReference>
<dbReference type="PANTHER" id="PTHR44920:SF2">
    <property type="entry name" value="RHODANESE DOMAIN-CONTAINING PROTEIN"/>
    <property type="match status" value="1"/>
</dbReference>
<evidence type="ECO:0000256" key="1">
    <source>
        <dbReference type="SAM" id="MobiDB-lite"/>
    </source>
</evidence>
<reference evidence="3" key="1">
    <citation type="journal article" date="2019" name="Plant J.">
        <title>Chlorella vulgaris genome assembly and annotation reveals the molecular basis for metabolic acclimation to high light conditions.</title>
        <authorList>
            <person name="Cecchin M."/>
            <person name="Marcolungo L."/>
            <person name="Rossato M."/>
            <person name="Girolomoni L."/>
            <person name="Cosentino E."/>
            <person name="Cuine S."/>
            <person name="Li-Beisson Y."/>
            <person name="Delledonne M."/>
            <person name="Ballottari M."/>
        </authorList>
    </citation>
    <scope>NUCLEOTIDE SEQUENCE</scope>
    <source>
        <strain evidence="3">211/11P</strain>
    </source>
</reference>
<dbReference type="OrthoDB" id="496335at2759"/>
<name>A0A9D4TVE7_CHLVU</name>
<dbReference type="InterPro" id="IPR036873">
    <property type="entry name" value="Rhodanese-like_dom_sf"/>
</dbReference>
<feature type="region of interest" description="Disordered" evidence="1">
    <location>
        <begin position="1"/>
        <end position="20"/>
    </location>
</feature>
<accession>A0A9D4TVE7</accession>
<organism evidence="3 4">
    <name type="scientific">Chlorella vulgaris</name>
    <name type="common">Green alga</name>
    <dbReference type="NCBI Taxonomy" id="3077"/>
    <lineage>
        <taxon>Eukaryota</taxon>
        <taxon>Viridiplantae</taxon>
        <taxon>Chlorophyta</taxon>
        <taxon>core chlorophytes</taxon>
        <taxon>Trebouxiophyceae</taxon>
        <taxon>Chlorellales</taxon>
        <taxon>Chlorellaceae</taxon>
        <taxon>Chlorella clade</taxon>
        <taxon>Chlorella</taxon>
    </lineage>
</organism>
<dbReference type="CDD" id="cd00158">
    <property type="entry name" value="RHOD"/>
    <property type="match status" value="1"/>
</dbReference>
<dbReference type="InterPro" id="IPR001763">
    <property type="entry name" value="Rhodanese-like_dom"/>
</dbReference>